<protein>
    <submittedName>
        <fullName evidence="1">Uncharacterized protein</fullName>
    </submittedName>
</protein>
<accession>A0AAD5JRL0</accession>
<evidence type="ECO:0000313" key="1">
    <source>
        <dbReference type="EMBL" id="KAI9251357.1"/>
    </source>
</evidence>
<reference evidence="1" key="1">
    <citation type="journal article" date="2022" name="IScience">
        <title>Evolution of zygomycete secretomes and the origins of terrestrial fungal ecologies.</title>
        <authorList>
            <person name="Chang Y."/>
            <person name="Wang Y."/>
            <person name="Mondo S."/>
            <person name="Ahrendt S."/>
            <person name="Andreopoulos W."/>
            <person name="Barry K."/>
            <person name="Beard J."/>
            <person name="Benny G.L."/>
            <person name="Blankenship S."/>
            <person name="Bonito G."/>
            <person name="Cuomo C."/>
            <person name="Desiro A."/>
            <person name="Gervers K.A."/>
            <person name="Hundley H."/>
            <person name="Kuo A."/>
            <person name="LaButti K."/>
            <person name="Lang B.F."/>
            <person name="Lipzen A."/>
            <person name="O'Donnell K."/>
            <person name="Pangilinan J."/>
            <person name="Reynolds N."/>
            <person name="Sandor L."/>
            <person name="Smith M.E."/>
            <person name="Tsang A."/>
            <person name="Grigoriev I.V."/>
            <person name="Stajich J.E."/>
            <person name="Spatafora J.W."/>
        </authorList>
    </citation>
    <scope>NUCLEOTIDE SEQUENCE</scope>
    <source>
        <strain evidence="1">RSA 2281</strain>
    </source>
</reference>
<dbReference type="AlphaFoldDB" id="A0AAD5JRL0"/>
<sequence length="51" mass="5703">MKTCQCYQVICDGSCGCNGSLCFQGLSVVCKINPNHFLICLIYLNYMLYIA</sequence>
<evidence type="ECO:0000313" key="2">
    <source>
        <dbReference type="Proteomes" id="UP001209540"/>
    </source>
</evidence>
<reference evidence="1" key="2">
    <citation type="submission" date="2023-02" db="EMBL/GenBank/DDBJ databases">
        <authorList>
            <consortium name="DOE Joint Genome Institute"/>
            <person name="Mondo S.J."/>
            <person name="Chang Y."/>
            <person name="Wang Y."/>
            <person name="Ahrendt S."/>
            <person name="Andreopoulos W."/>
            <person name="Barry K."/>
            <person name="Beard J."/>
            <person name="Benny G.L."/>
            <person name="Blankenship S."/>
            <person name="Bonito G."/>
            <person name="Cuomo C."/>
            <person name="Desiro A."/>
            <person name="Gervers K.A."/>
            <person name="Hundley H."/>
            <person name="Kuo A."/>
            <person name="LaButti K."/>
            <person name="Lang B.F."/>
            <person name="Lipzen A."/>
            <person name="O'Donnell K."/>
            <person name="Pangilinan J."/>
            <person name="Reynolds N."/>
            <person name="Sandor L."/>
            <person name="Smith M.W."/>
            <person name="Tsang A."/>
            <person name="Grigoriev I.V."/>
            <person name="Stajich J.E."/>
            <person name="Spatafora J.W."/>
        </authorList>
    </citation>
    <scope>NUCLEOTIDE SEQUENCE</scope>
    <source>
        <strain evidence="1">RSA 2281</strain>
    </source>
</reference>
<organism evidence="1 2">
    <name type="scientific">Phascolomyces articulosus</name>
    <dbReference type="NCBI Taxonomy" id="60185"/>
    <lineage>
        <taxon>Eukaryota</taxon>
        <taxon>Fungi</taxon>
        <taxon>Fungi incertae sedis</taxon>
        <taxon>Mucoromycota</taxon>
        <taxon>Mucoromycotina</taxon>
        <taxon>Mucoromycetes</taxon>
        <taxon>Mucorales</taxon>
        <taxon>Lichtheimiaceae</taxon>
        <taxon>Phascolomyces</taxon>
    </lineage>
</organism>
<dbReference type="EMBL" id="JAIXMP010000030">
    <property type="protein sequence ID" value="KAI9251357.1"/>
    <property type="molecule type" value="Genomic_DNA"/>
</dbReference>
<gene>
    <name evidence="1" type="ORF">BDA99DRAFT_521658</name>
</gene>
<proteinExistence type="predicted"/>
<keyword evidence="2" id="KW-1185">Reference proteome</keyword>
<dbReference type="Proteomes" id="UP001209540">
    <property type="component" value="Unassembled WGS sequence"/>
</dbReference>
<name>A0AAD5JRL0_9FUNG</name>
<comment type="caution">
    <text evidence="1">The sequence shown here is derived from an EMBL/GenBank/DDBJ whole genome shotgun (WGS) entry which is preliminary data.</text>
</comment>